<keyword evidence="3" id="KW-1185">Reference proteome</keyword>
<reference evidence="2" key="1">
    <citation type="submission" date="2023-03" db="EMBL/GenBank/DDBJ databases">
        <title>Massive genome expansion in bonnet fungi (Mycena s.s.) driven by repeated elements and novel gene families across ecological guilds.</title>
        <authorList>
            <consortium name="Lawrence Berkeley National Laboratory"/>
            <person name="Harder C.B."/>
            <person name="Miyauchi S."/>
            <person name="Viragh M."/>
            <person name="Kuo A."/>
            <person name="Thoen E."/>
            <person name="Andreopoulos B."/>
            <person name="Lu D."/>
            <person name="Skrede I."/>
            <person name="Drula E."/>
            <person name="Henrissat B."/>
            <person name="Morin E."/>
            <person name="Kohler A."/>
            <person name="Barry K."/>
            <person name="LaButti K."/>
            <person name="Morin E."/>
            <person name="Salamov A."/>
            <person name="Lipzen A."/>
            <person name="Mereny Z."/>
            <person name="Hegedus B."/>
            <person name="Baldrian P."/>
            <person name="Stursova M."/>
            <person name="Weitz H."/>
            <person name="Taylor A."/>
            <person name="Grigoriev I.V."/>
            <person name="Nagy L.G."/>
            <person name="Martin F."/>
            <person name="Kauserud H."/>
        </authorList>
    </citation>
    <scope>NUCLEOTIDE SEQUENCE</scope>
    <source>
        <strain evidence="2">CBHHK200</strain>
    </source>
</reference>
<dbReference type="EMBL" id="JARJCM010000179">
    <property type="protein sequence ID" value="KAJ7023887.1"/>
    <property type="molecule type" value="Genomic_DNA"/>
</dbReference>
<accession>A0AAD6WSP4</accession>
<name>A0AAD6WSP4_9AGAR</name>
<comment type="caution">
    <text evidence="2">The sequence shown here is derived from an EMBL/GenBank/DDBJ whole genome shotgun (WGS) entry which is preliminary data.</text>
</comment>
<organism evidence="2 3">
    <name type="scientific">Mycena alexandri</name>
    <dbReference type="NCBI Taxonomy" id="1745969"/>
    <lineage>
        <taxon>Eukaryota</taxon>
        <taxon>Fungi</taxon>
        <taxon>Dikarya</taxon>
        <taxon>Basidiomycota</taxon>
        <taxon>Agaricomycotina</taxon>
        <taxon>Agaricomycetes</taxon>
        <taxon>Agaricomycetidae</taxon>
        <taxon>Agaricales</taxon>
        <taxon>Marasmiineae</taxon>
        <taxon>Mycenaceae</taxon>
        <taxon>Mycena</taxon>
    </lineage>
</organism>
<dbReference type="Proteomes" id="UP001218188">
    <property type="component" value="Unassembled WGS sequence"/>
</dbReference>
<feature type="region of interest" description="Disordered" evidence="1">
    <location>
        <begin position="327"/>
        <end position="375"/>
    </location>
</feature>
<evidence type="ECO:0000313" key="2">
    <source>
        <dbReference type="EMBL" id="KAJ7023887.1"/>
    </source>
</evidence>
<dbReference type="AlphaFoldDB" id="A0AAD6WSP4"/>
<proteinExistence type="predicted"/>
<sequence length="469" mass="51364">MDCCQSSLEVLVIASRRLPLYGLAPVPLWFPAVTPVTPFAPAHCLRSFYLSTVSVHTGTALNDYPTNTGYALVSPVQAIPVPSPSSSSYNSDLGIGHFPISQPEANIRSSPRYNTWQNSADASWCADFDEHPQRMVDQYSDAYFGLNVLREPVQRPYIPTPAPEIPETAFDNSHTSEEIKEVYRAHAGVRELHDKAEVKRCAEWKAKCQAELEEYEGKQAQYRANIPLVWKDRHRQIMEYNAARRNADNNILWLLNSIGEYAYYFLNSVVPARSAVRRSVAHPASGPLQGRAASAPTAASKVASSVAPVASSSRSRSSFVNDQIADESSGGAFLEQGGGEGLGDDDGEGESEREASEALVPSARNKGKGRKVGSPEVVAERGVKGESGVAANTYDEARWHRENDLFSGPMPESQRGKAISTHGWTPTKTALSMKLVKGLEGYCVEFASLPYRVIFTRGKVVKRCTRVQP</sequence>
<gene>
    <name evidence="2" type="ORF">C8F04DRAFT_1270889</name>
</gene>
<evidence type="ECO:0000313" key="3">
    <source>
        <dbReference type="Proteomes" id="UP001218188"/>
    </source>
</evidence>
<protein>
    <submittedName>
        <fullName evidence="2">Uncharacterized protein</fullName>
    </submittedName>
</protein>
<evidence type="ECO:0000256" key="1">
    <source>
        <dbReference type="SAM" id="MobiDB-lite"/>
    </source>
</evidence>